<protein>
    <recommendedName>
        <fullName evidence="4">Kelch repeat-containing protein</fullName>
    </recommendedName>
</protein>
<dbReference type="EMBL" id="JAAAID010000372">
    <property type="protein sequence ID" value="KAG0018324.1"/>
    <property type="molecule type" value="Genomic_DNA"/>
</dbReference>
<gene>
    <name evidence="2" type="ORF">BGZ80_007316</name>
</gene>
<evidence type="ECO:0000256" key="1">
    <source>
        <dbReference type="SAM" id="SignalP"/>
    </source>
</evidence>
<organism evidence="2 3">
    <name type="scientific">Entomortierella chlamydospora</name>
    <dbReference type="NCBI Taxonomy" id="101097"/>
    <lineage>
        <taxon>Eukaryota</taxon>
        <taxon>Fungi</taxon>
        <taxon>Fungi incertae sedis</taxon>
        <taxon>Mucoromycota</taxon>
        <taxon>Mortierellomycotina</taxon>
        <taxon>Mortierellomycetes</taxon>
        <taxon>Mortierellales</taxon>
        <taxon>Mortierellaceae</taxon>
        <taxon>Entomortierella</taxon>
    </lineage>
</organism>
<dbReference type="Gene3D" id="2.120.10.80">
    <property type="entry name" value="Kelch-type beta propeller"/>
    <property type="match status" value="2"/>
</dbReference>
<dbReference type="Proteomes" id="UP000703661">
    <property type="component" value="Unassembled WGS sequence"/>
</dbReference>
<feature type="chain" id="PRO_5040308406" description="Kelch repeat-containing protein" evidence="1">
    <location>
        <begin position="47"/>
        <end position="362"/>
    </location>
</feature>
<evidence type="ECO:0000313" key="2">
    <source>
        <dbReference type="EMBL" id="KAG0018324.1"/>
    </source>
</evidence>
<keyword evidence="3" id="KW-1185">Reference proteome</keyword>
<feature type="signal peptide" evidence="1">
    <location>
        <begin position="1"/>
        <end position="46"/>
    </location>
</feature>
<dbReference type="InterPro" id="IPR015915">
    <property type="entry name" value="Kelch-typ_b-propeller"/>
</dbReference>
<proteinExistence type="predicted"/>
<comment type="caution">
    <text evidence="2">The sequence shown here is derived from an EMBL/GenBank/DDBJ whole genome shotgun (WGS) entry which is preliminary data.</text>
</comment>
<name>A0A9P6MZ74_9FUNG</name>
<dbReference type="AlphaFoldDB" id="A0A9P6MZ74"/>
<dbReference type="SUPFAM" id="SSF117281">
    <property type="entry name" value="Kelch motif"/>
    <property type="match status" value="1"/>
</dbReference>
<keyword evidence="1" id="KW-0732">Signal</keyword>
<dbReference type="PANTHER" id="PTHR23244">
    <property type="entry name" value="KELCH REPEAT DOMAIN"/>
    <property type="match status" value="1"/>
</dbReference>
<accession>A0A9P6MZ74</accession>
<reference evidence="2" key="1">
    <citation type="journal article" date="2020" name="Fungal Divers.">
        <title>Resolving the Mortierellaceae phylogeny through synthesis of multi-gene phylogenetics and phylogenomics.</title>
        <authorList>
            <person name="Vandepol N."/>
            <person name="Liber J."/>
            <person name="Desiro A."/>
            <person name="Na H."/>
            <person name="Kennedy M."/>
            <person name="Barry K."/>
            <person name="Grigoriev I.V."/>
            <person name="Miller A.N."/>
            <person name="O'Donnell K."/>
            <person name="Stajich J.E."/>
            <person name="Bonito G."/>
        </authorList>
    </citation>
    <scope>NUCLEOTIDE SEQUENCE</scope>
    <source>
        <strain evidence="2">NRRL 2769</strain>
    </source>
</reference>
<sequence length="362" mass="38469">MVLSRTAANAAAPALAPTHPSSRLALSSLFTLALTCAVSLLETVAADSFQPVIFPATSILSSTLYVYGGLTSISSPTSYSSQFASVSLKDSFNSDKIPWMYLPTNISTAMAPGARSRDRRLFILGGSRNNVGHAPALIYDSVGQTWSQAPNLPPKEGVADVMLNYHRDSPGMALDFRSSILVQFGGSNATSVTNDLTLLIVDGSTGLMNWTYSGSLCSVPPLFAPIVLYIPRNKQTLIMGGCDQMDLESATPSHCATFDTLYTLSTESVASASANPPFMVNVTANGTLPSPRFLPCAVVLPDSNVFMMGGGNLTSPLADAWILNTQHWTWSRRDIGGLPADGIMGHNCEMVEHDQILVIGGR</sequence>
<evidence type="ECO:0008006" key="4">
    <source>
        <dbReference type="Google" id="ProtNLM"/>
    </source>
</evidence>
<evidence type="ECO:0000313" key="3">
    <source>
        <dbReference type="Proteomes" id="UP000703661"/>
    </source>
</evidence>
<dbReference type="PANTHER" id="PTHR23244:SF471">
    <property type="entry name" value="GUANINE NUCLEOTIDE-BINDING PROTEIN SUBUNIT BETA 1-RELATED"/>
    <property type="match status" value="1"/>
</dbReference>